<protein>
    <submittedName>
        <fullName evidence="2">Uncharacterized protein</fullName>
    </submittedName>
</protein>
<dbReference type="Proteomes" id="UP001175227">
    <property type="component" value="Unassembled WGS sequence"/>
</dbReference>
<proteinExistence type="predicted"/>
<comment type="caution">
    <text evidence="2">The sequence shown here is derived from an EMBL/GenBank/DDBJ whole genome shotgun (WGS) entry which is preliminary data.</text>
</comment>
<keyword evidence="3" id="KW-1185">Reference proteome</keyword>
<feature type="region of interest" description="Disordered" evidence="1">
    <location>
        <begin position="161"/>
        <end position="186"/>
    </location>
</feature>
<evidence type="ECO:0000313" key="2">
    <source>
        <dbReference type="EMBL" id="KAK0479353.1"/>
    </source>
</evidence>
<organism evidence="2 3">
    <name type="scientific">Armillaria novae-zelandiae</name>
    <dbReference type="NCBI Taxonomy" id="153914"/>
    <lineage>
        <taxon>Eukaryota</taxon>
        <taxon>Fungi</taxon>
        <taxon>Dikarya</taxon>
        <taxon>Basidiomycota</taxon>
        <taxon>Agaricomycotina</taxon>
        <taxon>Agaricomycetes</taxon>
        <taxon>Agaricomycetidae</taxon>
        <taxon>Agaricales</taxon>
        <taxon>Marasmiineae</taxon>
        <taxon>Physalacriaceae</taxon>
        <taxon>Armillaria</taxon>
    </lineage>
</organism>
<evidence type="ECO:0000313" key="3">
    <source>
        <dbReference type="Proteomes" id="UP001175227"/>
    </source>
</evidence>
<dbReference type="EMBL" id="JAUEPR010000012">
    <property type="protein sequence ID" value="KAK0479353.1"/>
    <property type="molecule type" value="Genomic_DNA"/>
</dbReference>
<reference evidence="2" key="1">
    <citation type="submission" date="2023-06" db="EMBL/GenBank/DDBJ databases">
        <authorList>
            <consortium name="Lawrence Berkeley National Laboratory"/>
            <person name="Ahrendt S."/>
            <person name="Sahu N."/>
            <person name="Indic B."/>
            <person name="Wong-Bajracharya J."/>
            <person name="Merenyi Z."/>
            <person name="Ke H.-M."/>
            <person name="Monk M."/>
            <person name="Kocsube S."/>
            <person name="Drula E."/>
            <person name="Lipzen A."/>
            <person name="Balint B."/>
            <person name="Henrissat B."/>
            <person name="Andreopoulos B."/>
            <person name="Martin F.M."/>
            <person name="Harder C.B."/>
            <person name="Rigling D."/>
            <person name="Ford K.L."/>
            <person name="Foster G.D."/>
            <person name="Pangilinan J."/>
            <person name="Papanicolaou A."/>
            <person name="Barry K."/>
            <person name="LaButti K."/>
            <person name="Viragh M."/>
            <person name="Koriabine M."/>
            <person name="Yan M."/>
            <person name="Riley R."/>
            <person name="Champramary S."/>
            <person name="Plett K.L."/>
            <person name="Tsai I.J."/>
            <person name="Slot J."/>
            <person name="Sipos G."/>
            <person name="Plett J."/>
            <person name="Nagy L.G."/>
            <person name="Grigoriev I.V."/>
        </authorList>
    </citation>
    <scope>NUCLEOTIDE SEQUENCE</scope>
    <source>
        <strain evidence="2">ICMP 16352</strain>
    </source>
</reference>
<accession>A0AA39UAK7</accession>
<gene>
    <name evidence="2" type="ORF">IW261DRAFT_1608193</name>
</gene>
<evidence type="ECO:0000256" key="1">
    <source>
        <dbReference type="SAM" id="MobiDB-lite"/>
    </source>
</evidence>
<name>A0AA39UAK7_9AGAR</name>
<sequence length="186" mass="20341">MHEFHIRYNPIYMKTCATGDGMFSDLLIPLTATALAALASFSPRTEYTMGGNYVSHCHDRECRSWQNHNMIPVPTLVHEYPSHGVSSYCPADTTAQFSQYDNSPQQHQLHMVPNHPYFSSTTDSSSGAVVSPIPSFPASMNSFFHTNAQILAESFYPSQIGHMPGPMEGSPNTAGDSPSPPAMNLG</sequence>
<dbReference type="AlphaFoldDB" id="A0AA39UAK7"/>